<evidence type="ECO:0000313" key="1">
    <source>
        <dbReference type="EMBL" id="MBB5619384.1"/>
    </source>
</evidence>
<evidence type="ECO:0000313" key="2">
    <source>
        <dbReference type="Proteomes" id="UP000537718"/>
    </source>
</evidence>
<sequence>MSKAVKTQDKVVKGGDVVRIPRKLKKLNKKNFGIVSFDEKEA</sequence>
<protein>
    <submittedName>
        <fullName evidence="1">Uncharacterized protein</fullName>
    </submittedName>
</protein>
<organism evidence="1 2">
    <name type="scientific">Pedobacter cryoconitis</name>
    <dbReference type="NCBI Taxonomy" id="188932"/>
    <lineage>
        <taxon>Bacteria</taxon>
        <taxon>Pseudomonadati</taxon>
        <taxon>Bacteroidota</taxon>
        <taxon>Sphingobacteriia</taxon>
        <taxon>Sphingobacteriales</taxon>
        <taxon>Sphingobacteriaceae</taxon>
        <taxon>Pedobacter</taxon>
    </lineage>
</organism>
<dbReference type="AlphaFoldDB" id="A0A7W8YPL6"/>
<proteinExistence type="predicted"/>
<dbReference type="Proteomes" id="UP000537718">
    <property type="component" value="Unassembled WGS sequence"/>
</dbReference>
<reference evidence="1 2" key="1">
    <citation type="submission" date="2020-08" db="EMBL/GenBank/DDBJ databases">
        <title>Genomic Encyclopedia of Type Strains, Phase IV (KMG-V): Genome sequencing to study the core and pangenomes of soil and plant-associated prokaryotes.</title>
        <authorList>
            <person name="Whitman W."/>
        </authorList>
    </citation>
    <scope>NUCLEOTIDE SEQUENCE [LARGE SCALE GENOMIC DNA]</scope>
    <source>
        <strain evidence="1 2">MP7CTX6</strain>
    </source>
</reference>
<dbReference type="RefSeq" id="WP_260159932.1">
    <property type="nucleotide sequence ID" value="NZ_JACHCF010000001.1"/>
</dbReference>
<accession>A0A7W8YPL6</accession>
<gene>
    <name evidence="1" type="ORF">HDE69_000420</name>
</gene>
<dbReference type="EMBL" id="JACHCF010000001">
    <property type="protein sequence ID" value="MBB5619384.1"/>
    <property type="molecule type" value="Genomic_DNA"/>
</dbReference>
<name>A0A7W8YPL6_9SPHI</name>
<comment type="caution">
    <text evidence="1">The sequence shown here is derived from an EMBL/GenBank/DDBJ whole genome shotgun (WGS) entry which is preliminary data.</text>
</comment>